<organism evidence="2 3">
    <name type="scientific">Ceratitis capitata</name>
    <name type="common">Mediterranean fruit fly</name>
    <name type="synonym">Tephritis capitata</name>
    <dbReference type="NCBI Taxonomy" id="7213"/>
    <lineage>
        <taxon>Eukaryota</taxon>
        <taxon>Metazoa</taxon>
        <taxon>Ecdysozoa</taxon>
        <taxon>Arthropoda</taxon>
        <taxon>Hexapoda</taxon>
        <taxon>Insecta</taxon>
        <taxon>Pterygota</taxon>
        <taxon>Neoptera</taxon>
        <taxon>Endopterygota</taxon>
        <taxon>Diptera</taxon>
        <taxon>Brachycera</taxon>
        <taxon>Muscomorpha</taxon>
        <taxon>Tephritoidea</taxon>
        <taxon>Tephritidae</taxon>
        <taxon>Ceratitis</taxon>
        <taxon>Ceratitis</taxon>
    </lineage>
</organism>
<gene>
    <name evidence="2" type="ORF">CCAP1982_LOCUS4693</name>
</gene>
<protein>
    <submittedName>
        <fullName evidence="2">(Mediterranean fruit fly) hypothetical protein</fullName>
    </submittedName>
</protein>
<proteinExistence type="predicted"/>
<name>A0A811UD62_CERCA</name>
<evidence type="ECO:0000313" key="3">
    <source>
        <dbReference type="Proteomes" id="UP000606786"/>
    </source>
</evidence>
<evidence type="ECO:0000313" key="2">
    <source>
        <dbReference type="EMBL" id="CAD6995986.1"/>
    </source>
</evidence>
<feature type="region of interest" description="Disordered" evidence="1">
    <location>
        <begin position="44"/>
        <end position="73"/>
    </location>
</feature>
<keyword evidence="3" id="KW-1185">Reference proteome</keyword>
<comment type="caution">
    <text evidence="2">The sequence shown here is derived from an EMBL/GenBank/DDBJ whole genome shotgun (WGS) entry which is preliminary data.</text>
</comment>
<reference evidence="2" key="1">
    <citation type="submission" date="2020-11" db="EMBL/GenBank/DDBJ databases">
        <authorList>
            <person name="Whitehead M."/>
        </authorList>
    </citation>
    <scope>NUCLEOTIDE SEQUENCE</scope>
    <source>
        <strain evidence="2">EGII</strain>
    </source>
</reference>
<sequence>MSNRKDTLHVGPHHHYGGQGGSRGLAAAAASNFGRGSVCSSGRNSACSSGSVSPIPTIAISTGDESSESEIEAEPVRIIPRRVSLKRNLNATAT</sequence>
<dbReference type="EMBL" id="CAJHJT010000001">
    <property type="protein sequence ID" value="CAD6995986.1"/>
    <property type="molecule type" value="Genomic_DNA"/>
</dbReference>
<dbReference type="Proteomes" id="UP000606786">
    <property type="component" value="Unassembled WGS sequence"/>
</dbReference>
<accession>A0A811UD62</accession>
<feature type="compositionally biased region" description="Low complexity" evidence="1">
    <location>
        <begin position="44"/>
        <end position="53"/>
    </location>
</feature>
<evidence type="ECO:0000256" key="1">
    <source>
        <dbReference type="SAM" id="MobiDB-lite"/>
    </source>
</evidence>
<dbReference type="AlphaFoldDB" id="A0A811UD62"/>
<feature type="region of interest" description="Disordered" evidence="1">
    <location>
        <begin position="1"/>
        <end position="24"/>
    </location>
</feature>